<evidence type="ECO:0000259" key="1">
    <source>
        <dbReference type="Pfam" id="PF14216"/>
    </source>
</evidence>
<evidence type="ECO:0000313" key="3">
    <source>
        <dbReference type="Proteomes" id="UP000259026"/>
    </source>
</evidence>
<proteinExistence type="predicted"/>
<reference evidence="2" key="1">
    <citation type="submission" date="2018-07" db="EMBL/GenBank/DDBJ databases">
        <authorList>
            <person name="Quirk P.G."/>
            <person name="Krulwich T.A."/>
        </authorList>
    </citation>
    <scope>NUCLEOTIDE SEQUENCE</scope>
</reference>
<organism evidence="2 3">
    <name type="scientific">Caulobacter phage CcrPW</name>
    <dbReference type="NCBI Taxonomy" id="2283271"/>
    <lineage>
        <taxon>Viruses</taxon>
        <taxon>Duplodnaviria</taxon>
        <taxon>Heunggongvirae</taxon>
        <taxon>Uroviricota</taxon>
        <taxon>Caudoviricetes</taxon>
        <taxon>Jeanschmidtviridae</taxon>
        <taxon>Colossusvirus</taxon>
        <taxon>Colossusvirus PW</taxon>
    </lineage>
</organism>
<accession>A0A385ED86</accession>
<gene>
    <name evidence="2" type="ORF">CcrPW_gp248</name>
</gene>
<name>A0A385ED86_9CAUD</name>
<dbReference type="InterPro" id="IPR025475">
    <property type="entry name" value="DUF4326"/>
</dbReference>
<protein>
    <recommendedName>
        <fullName evidence="1">DUF4326 domain-containing protein</fullName>
    </recommendedName>
</protein>
<dbReference type="EMBL" id="MH588545">
    <property type="protein sequence ID" value="AXQ68787.1"/>
    <property type="molecule type" value="Genomic_DNA"/>
</dbReference>
<feature type="domain" description="DUF4326" evidence="1">
    <location>
        <begin position="15"/>
        <end position="84"/>
    </location>
</feature>
<dbReference type="Pfam" id="PF14216">
    <property type="entry name" value="DUF4326"/>
    <property type="match status" value="1"/>
</dbReference>
<sequence length="89" mass="10204">MPQVLNIRDYPEGLPPNSTYVGRGTFAGNPYRIGIEGTRDEVINHYENTRELDKAFVARVRKELRGRHLVCHCAPERCHADWLLKIANS</sequence>
<evidence type="ECO:0000313" key="2">
    <source>
        <dbReference type="EMBL" id="AXQ68787.1"/>
    </source>
</evidence>
<dbReference type="Proteomes" id="UP000259026">
    <property type="component" value="Segment"/>
</dbReference>
<reference evidence="2" key="2">
    <citation type="submission" date="2018-09" db="EMBL/GenBank/DDBJ databases">
        <title>Giant CbK-like Caulobacter bacteriophages have genetically divergent genomes.</title>
        <authorList>
            <person name="Wilson K."/>
            <person name="Ely B."/>
        </authorList>
    </citation>
    <scope>NUCLEOTIDE SEQUENCE [LARGE SCALE GENOMIC DNA]</scope>
</reference>
<keyword evidence="3" id="KW-1185">Reference proteome</keyword>